<dbReference type="KEGG" id="pgri:PgNI_05360"/>
<evidence type="ECO:0000256" key="1">
    <source>
        <dbReference type="SAM" id="MobiDB-lite"/>
    </source>
</evidence>
<dbReference type="GeneID" id="41960302"/>
<dbReference type="Proteomes" id="UP000515153">
    <property type="component" value="Chromosome I"/>
</dbReference>
<proteinExistence type="predicted"/>
<gene>
    <name evidence="3" type="ORF">PgNI_05360</name>
</gene>
<protein>
    <submittedName>
        <fullName evidence="3">Uncharacterized protein</fullName>
    </submittedName>
</protein>
<reference evidence="2 3" key="1">
    <citation type="journal article" date="2019" name="Mol. Biol. Evol.">
        <title>Blast fungal genomes show frequent chromosomal changes, gene gains and losses, and effector gene turnover.</title>
        <authorList>
            <person name="Gomez Luciano L.B."/>
            <person name="Jason Tsai I."/>
            <person name="Chuma I."/>
            <person name="Tosa Y."/>
            <person name="Chen Y.H."/>
            <person name="Li J.Y."/>
            <person name="Li M.Y."/>
            <person name="Jade Lu M.Y."/>
            <person name="Nakayashiki H."/>
            <person name="Li W.H."/>
        </authorList>
    </citation>
    <scope>NUCLEOTIDE SEQUENCE [LARGE SCALE GENOMIC DNA]</scope>
    <source>
        <strain evidence="2 3">NI907</strain>
    </source>
</reference>
<name>A0A6P8B7M0_PYRGI</name>
<reference evidence="3" key="3">
    <citation type="submission" date="2025-08" db="UniProtKB">
        <authorList>
            <consortium name="RefSeq"/>
        </authorList>
    </citation>
    <scope>IDENTIFICATION</scope>
    <source>
        <strain evidence="3">NI907</strain>
    </source>
</reference>
<sequence length="252" mass="27815">MEPTAFRSAATDVQSLTKIFLGLPRAGHRRDGDDDVGSVLLRYPDGRRASPPSEQRHQLWDAKPPSNTIYVIWIKEDKRRESEWYQGAVRSRGRSRQGGMEKLIRSANGFHCEPSSPGCSVQIVNLDYNVAVAELKCLDENLRAVIVVAAGRQDVDYPKDTIEHYPGNFKIYSDLDNMIVDLARLLTRDGETLGNATVLCMPRAPTTTTTTTRPPLFSDAPTPTPTPTPTFTTDCVLTTTSVCFDGGGIRSD</sequence>
<reference evidence="3" key="2">
    <citation type="submission" date="2019-10" db="EMBL/GenBank/DDBJ databases">
        <authorList>
            <consortium name="NCBI Genome Project"/>
        </authorList>
    </citation>
    <scope>NUCLEOTIDE SEQUENCE</scope>
    <source>
        <strain evidence="3">NI907</strain>
    </source>
</reference>
<keyword evidence="2" id="KW-1185">Reference proteome</keyword>
<feature type="region of interest" description="Disordered" evidence="1">
    <location>
        <begin position="205"/>
        <end position="230"/>
    </location>
</feature>
<accession>A0A6P8B7M0</accession>
<dbReference type="RefSeq" id="XP_030983160.1">
    <property type="nucleotide sequence ID" value="XM_031125393.1"/>
</dbReference>
<organism evidence="2 3">
    <name type="scientific">Pyricularia grisea</name>
    <name type="common">Crabgrass-specific blast fungus</name>
    <name type="synonym">Magnaporthe grisea</name>
    <dbReference type="NCBI Taxonomy" id="148305"/>
    <lineage>
        <taxon>Eukaryota</taxon>
        <taxon>Fungi</taxon>
        <taxon>Dikarya</taxon>
        <taxon>Ascomycota</taxon>
        <taxon>Pezizomycotina</taxon>
        <taxon>Sordariomycetes</taxon>
        <taxon>Sordariomycetidae</taxon>
        <taxon>Magnaporthales</taxon>
        <taxon>Pyriculariaceae</taxon>
        <taxon>Pyricularia</taxon>
    </lineage>
</organism>
<evidence type="ECO:0000313" key="3">
    <source>
        <dbReference type="RefSeq" id="XP_030983160.1"/>
    </source>
</evidence>
<dbReference type="AlphaFoldDB" id="A0A6P8B7M0"/>
<evidence type="ECO:0000313" key="2">
    <source>
        <dbReference type="Proteomes" id="UP000515153"/>
    </source>
</evidence>